<feature type="domain" description="ABC transmembrane type-1" evidence="9">
    <location>
        <begin position="18"/>
        <end position="213"/>
    </location>
</feature>
<evidence type="ECO:0000256" key="4">
    <source>
        <dbReference type="ARBA" id="ARBA00022475"/>
    </source>
</evidence>
<accession>A0A0S4M297</accession>
<protein>
    <submittedName>
        <fullName evidence="10">Glutamate/aspartate transport system permease protein gltK</fullName>
    </submittedName>
</protein>
<dbReference type="AlphaFoldDB" id="A0A0S4M297"/>
<dbReference type="EMBL" id="LN906597">
    <property type="protein sequence ID" value="CUT17891.1"/>
    <property type="molecule type" value="Genomic_DNA"/>
</dbReference>
<evidence type="ECO:0000256" key="6">
    <source>
        <dbReference type="ARBA" id="ARBA00022989"/>
    </source>
</evidence>
<dbReference type="GO" id="GO:0022857">
    <property type="term" value="F:transmembrane transporter activity"/>
    <property type="evidence" value="ECO:0007669"/>
    <property type="project" value="InterPro"/>
</dbReference>
<organism evidence="10 11">
    <name type="scientific">Candidatus Ichthyocystis hellenicum</name>
    <dbReference type="NCBI Taxonomy" id="1561003"/>
    <lineage>
        <taxon>Bacteria</taxon>
        <taxon>Pseudomonadati</taxon>
        <taxon>Pseudomonadota</taxon>
        <taxon>Betaproteobacteria</taxon>
        <taxon>Burkholderiales</taxon>
        <taxon>Candidatus Ichthyocystis</taxon>
    </lineage>
</organism>
<sequence>MIFLSTIVENADFLLNGLMYSIKVSCVAVVFGLFFGTILSLMSISKSRYLRIFAKVYINFFRSIPLVQVMMSLYVILPFLVKIFTGDFFRISAESSAYYSFAFFESAYFSEIIRSGIQSISRGQILASYSIGFGYIRTMRYIILPQAYRNVFPVLMTQIFIIFQDISLVYAIGAIDFFGAADNIAQREFMPTEMYIFCAVSYFFICYGFSYFSRHIGNRLNIHNQHLRR</sequence>
<feature type="transmembrane region" description="Helical" evidence="8">
    <location>
        <begin position="20"/>
        <end position="44"/>
    </location>
</feature>
<dbReference type="Gene3D" id="1.10.3720.10">
    <property type="entry name" value="MetI-like"/>
    <property type="match status" value="1"/>
</dbReference>
<keyword evidence="6 8" id="KW-1133">Transmembrane helix</keyword>
<name>A0A0S4M297_9BURK</name>
<evidence type="ECO:0000313" key="10">
    <source>
        <dbReference type="EMBL" id="CUT17891.1"/>
    </source>
</evidence>
<dbReference type="InterPro" id="IPR043429">
    <property type="entry name" value="ArtM/GltK/GlnP/TcyL/YhdX-like"/>
</dbReference>
<dbReference type="OrthoDB" id="9771188at2"/>
<dbReference type="InterPro" id="IPR000515">
    <property type="entry name" value="MetI-like"/>
</dbReference>
<keyword evidence="11" id="KW-1185">Reference proteome</keyword>
<evidence type="ECO:0000256" key="3">
    <source>
        <dbReference type="ARBA" id="ARBA00022448"/>
    </source>
</evidence>
<dbReference type="InterPro" id="IPR010065">
    <property type="entry name" value="AA_ABC_transptr_permease_3TM"/>
</dbReference>
<feature type="transmembrane region" description="Helical" evidence="8">
    <location>
        <begin position="125"/>
        <end position="143"/>
    </location>
</feature>
<dbReference type="SUPFAM" id="SSF161098">
    <property type="entry name" value="MetI-like"/>
    <property type="match status" value="1"/>
</dbReference>
<feature type="transmembrane region" description="Helical" evidence="8">
    <location>
        <begin position="56"/>
        <end position="77"/>
    </location>
</feature>
<dbReference type="PROSITE" id="PS50928">
    <property type="entry name" value="ABC_TM1"/>
    <property type="match status" value="1"/>
</dbReference>
<evidence type="ECO:0000256" key="5">
    <source>
        <dbReference type="ARBA" id="ARBA00022692"/>
    </source>
</evidence>
<comment type="similarity">
    <text evidence="2">Belongs to the binding-protein-dependent transport system permease family. HisMQ subfamily.</text>
</comment>
<keyword evidence="5 8" id="KW-0812">Transmembrane</keyword>
<keyword evidence="3 8" id="KW-0813">Transport</keyword>
<dbReference type="Pfam" id="PF00528">
    <property type="entry name" value="BPD_transp_1"/>
    <property type="match status" value="1"/>
</dbReference>
<dbReference type="GO" id="GO:0006865">
    <property type="term" value="P:amino acid transport"/>
    <property type="evidence" value="ECO:0007669"/>
    <property type="project" value="TreeGrafter"/>
</dbReference>
<dbReference type="InterPro" id="IPR035906">
    <property type="entry name" value="MetI-like_sf"/>
</dbReference>
<feature type="transmembrane region" description="Helical" evidence="8">
    <location>
        <begin position="155"/>
        <end position="181"/>
    </location>
</feature>
<dbReference type="CDD" id="cd06261">
    <property type="entry name" value="TM_PBP2"/>
    <property type="match status" value="1"/>
</dbReference>
<evidence type="ECO:0000256" key="2">
    <source>
        <dbReference type="ARBA" id="ARBA00010072"/>
    </source>
</evidence>
<dbReference type="PANTHER" id="PTHR30614:SF1">
    <property type="entry name" value="GLUTAMATE_ASPARTATE IMPORT PERMEASE PROTEIN GLTK"/>
    <property type="match status" value="1"/>
</dbReference>
<evidence type="ECO:0000256" key="8">
    <source>
        <dbReference type="RuleBase" id="RU363032"/>
    </source>
</evidence>
<feature type="transmembrane region" description="Helical" evidence="8">
    <location>
        <begin position="193"/>
        <end position="212"/>
    </location>
</feature>
<dbReference type="STRING" id="1561003.Ark11_1078"/>
<comment type="subcellular location">
    <subcellularLocation>
        <location evidence="1">Cell inner membrane</location>
        <topology evidence="1">Multi-pass membrane protein</topology>
    </subcellularLocation>
    <subcellularLocation>
        <location evidence="8">Cell membrane</location>
        <topology evidence="8">Multi-pass membrane protein</topology>
    </subcellularLocation>
</comment>
<evidence type="ECO:0000256" key="7">
    <source>
        <dbReference type="ARBA" id="ARBA00023136"/>
    </source>
</evidence>
<gene>
    <name evidence="10" type="primary">gltK</name>
    <name evidence="10" type="ORF">Ark11_1078</name>
</gene>
<evidence type="ECO:0000259" key="9">
    <source>
        <dbReference type="PROSITE" id="PS50928"/>
    </source>
</evidence>
<proteinExistence type="inferred from homology"/>
<evidence type="ECO:0000256" key="1">
    <source>
        <dbReference type="ARBA" id="ARBA00004429"/>
    </source>
</evidence>
<dbReference type="PANTHER" id="PTHR30614">
    <property type="entry name" value="MEMBRANE COMPONENT OF AMINO ACID ABC TRANSPORTER"/>
    <property type="match status" value="1"/>
</dbReference>
<keyword evidence="7 8" id="KW-0472">Membrane</keyword>
<dbReference type="NCBIfam" id="TIGR01726">
    <property type="entry name" value="HEQRo_perm_3TM"/>
    <property type="match status" value="1"/>
</dbReference>
<dbReference type="GO" id="GO:0043190">
    <property type="term" value="C:ATP-binding cassette (ABC) transporter complex"/>
    <property type="evidence" value="ECO:0007669"/>
    <property type="project" value="InterPro"/>
</dbReference>
<reference evidence="11" key="1">
    <citation type="submission" date="2015-11" db="EMBL/GenBank/DDBJ databases">
        <authorList>
            <person name="Seth-Smith H.M.B."/>
        </authorList>
    </citation>
    <scope>NUCLEOTIDE SEQUENCE [LARGE SCALE GENOMIC DNA]</scope>
    <source>
        <strain evidence="11">2013Ark11</strain>
    </source>
</reference>
<dbReference type="RefSeq" id="WP_092343866.1">
    <property type="nucleotide sequence ID" value="NZ_LN906597.1"/>
</dbReference>
<evidence type="ECO:0000313" key="11">
    <source>
        <dbReference type="Proteomes" id="UP000198651"/>
    </source>
</evidence>
<dbReference type="Proteomes" id="UP000198651">
    <property type="component" value="Chromosome I"/>
</dbReference>
<keyword evidence="4" id="KW-1003">Cell membrane</keyword>